<dbReference type="OrthoDB" id="10657184at2759"/>
<evidence type="ECO:0000313" key="4">
    <source>
        <dbReference type="Proteomes" id="UP000298138"/>
    </source>
</evidence>
<dbReference type="Proteomes" id="UP000298138">
    <property type="component" value="Unassembled WGS sequence"/>
</dbReference>
<dbReference type="EMBL" id="ML220141">
    <property type="protein sequence ID" value="TGZ78441.1"/>
    <property type="molecule type" value="Genomic_DNA"/>
</dbReference>
<feature type="transmembrane region" description="Helical" evidence="2">
    <location>
        <begin position="87"/>
        <end position="110"/>
    </location>
</feature>
<keyword evidence="4" id="KW-1185">Reference proteome</keyword>
<feature type="transmembrane region" description="Helical" evidence="2">
    <location>
        <begin position="44"/>
        <end position="66"/>
    </location>
</feature>
<keyword evidence="2" id="KW-0472">Membrane</keyword>
<keyword evidence="2" id="KW-0812">Transmembrane</keyword>
<dbReference type="AlphaFoldDB" id="A0A4S2MMU8"/>
<sequence>MASNPITPAKTEVSLELILAAASMSTRDPPPILRTPLDPSRSTIAHMTAAIILFNFSGLITISLLYRILRLVRGRHHLESGLKFFKIPVADVLLLVGWVFMLQVTVWGIFVGEDCTEVAKGFIITGRELVRDSYVFRVSALALQFVSKLPLYLSFFNAITYFPPARWLRILITVAPVYHVLAFLAALILEILKIGDQIGMLVFAVSTDVILLLITTTLLLNPVLYHFTLPVQRLLTTIFYALGLFSLLCGILRFMYTRPGLPSSSKTPLTRDVLHREEAGLLWLALQTAAMVVVGNAVTFKDVLEERKEDGGAPGAGKTVREQRREQRSSRSGRREQVGIGVWREGTRKGKRGTVTRAERVEREREREREREGEREREREW</sequence>
<feature type="region of interest" description="Disordered" evidence="1">
    <location>
        <begin position="308"/>
        <end position="381"/>
    </location>
</feature>
<feature type="transmembrane region" description="Helical" evidence="2">
    <location>
        <begin position="167"/>
        <end position="189"/>
    </location>
</feature>
<dbReference type="InParanoid" id="A0A4S2MMU8"/>
<reference evidence="3 4" key="1">
    <citation type="submission" date="2019-04" db="EMBL/GenBank/DDBJ databases">
        <title>Comparative genomics and transcriptomics to analyze fruiting body development in filamentous ascomycetes.</title>
        <authorList>
            <consortium name="DOE Joint Genome Institute"/>
            <person name="Lutkenhaus R."/>
            <person name="Traeger S."/>
            <person name="Breuer J."/>
            <person name="Kuo A."/>
            <person name="Lipzen A."/>
            <person name="Pangilinan J."/>
            <person name="Dilworth D."/>
            <person name="Sandor L."/>
            <person name="Poggeler S."/>
            <person name="Barry K."/>
            <person name="Grigoriev I.V."/>
            <person name="Nowrousian M."/>
        </authorList>
    </citation>
    <scope>NUCLEOTIDE SEQUENCE [LARGE SCALE GENOMIC DNA]</scope>
    <source>
        <strain evidence="3 4">CBS 389.68</strain>
    </source>
</reference>
<gene>
    <name evidence="3" type="ORF">EX30DRAFT_373809</name>
</gene>
<feature type="transmembrane region" description="Helical" evidence="2">
    <location>
        <begin position="134"/>
        <end position="155"/>
    </location>
</feature>
<organism evidence="3 4">
    <name type="scientific">Ascodesmis nigricans</name>
    <dbReference type="NCBI Taxonomy" id="341454"/>
    <lineage>
        <taxon>Eukaryota</taxon>
        <taxon>Fungi</taxon>
        <taxon>Dikarya</taxon>
        <taxon>Ascomycota</taxon>
        <taxon>Pezizomycotina</taxon>
        <taxon>Pezizomycetes</taxon>
        <taxon>Pezizales</taxon>
        <taxon>Ascodesmidaceae</taxon>
        <taxon>Ascodesmis</taxon>
    </lineage>
</organism>
<feature type="transmembrane region" description="Helical" evidence="2">
    <location>
        <begin position="281"/>
        <end position="300"/>
    </location>
</feature>
<feature type="transmembrane region" description="Helical" evidence="2">
    <location>
        <begin position="237"/>
        <end position="256"/>
    </location>
</feature>
<accession>A0A4S2MMU8</accession>
<name>A0A4S2MMU8_9PEZI</name>
<protein>
    <submittedName>
        <fullName evidence="3">Uncharacterized protein</fullName>
    </submittedName>
</protein>
<keyword evidence="2" id="KW-1133">Transmembrane helix</keyword>
<feature type="transmembrane region" description="Helical" evidence="2">
    <location>
        <begin position="201"/>
        <end position="225"/>
    </location>
</feature>
<proteinExistence type="predicted"/>
<feature type="compositionally biased region" description="Basic and acidic residues" evidence="1">
    <location>
        <begin position="357"/>
        <end position="381"/>
    </location>
</feature>
<evidence type="ECO:0000256" key="1">
    <source>
        <dbReference type="SAM" id="MobiDB-lite"/>
    </source>
</evidence>
<feature type="compositionally biased region" description="Basic and acidic residues" evidence="1">
    <location>
        <begin position="319"/>
        <end position="337"/>
    </location>
</feature>
<evidence type="ECO:0000313" key="3">
    <source>
        <dbReference type="EMBL" id="TGZ78441.1"/>
    </source>
</evidence>
<evidence type="ECO:0000256" key="2">
    <source>
        <dbReference type="SAM" id="Phobius"/>
    </source>
</evidence>